<dbReference type="SUPFAM" id="SSF53335">
    <property type="entry name" value="S-adenosyl-L-methionine-dependent methyltransferases"/>
    <property type="match status" value="1"/>
</dbReference>
<evidence type="ECO:0008006" key="7">
    <source>
        <dbReference type="Google" id="ProtNLM"/>
    </source>
</evidence>
<dbReference type="SFLD" id="SFLDS00019">
    <property type="entry name" value="Glutathione_Transferase_(cytos"/>
    <property type="match status" value="1"/>
</dbReference>
<dbReference type="InterPro" id="IPR040079">
    <property type="entry name" value="Glutathione_S-Trfase"/>
</dbReference>
<organism evidence="5 6">
    <name type="scientific">Cyclotella atomus</name>
    <dbReference type="NCBI Taxonomy" id="382360"/>
    <lineage>
        <taxon>Eukaryota</taxon>
        <taxon>Sar</taxon>
        <taxon>Stramenopiles</taxon>
        <taxon>Ochrophyta</taxon>
        <taxon>Bacillariophyta</taxon>
        <taxon>Coscinodiscophyceae</taxon>
        <taxon>Thalassiosirophycidae</taxon>
        <taxon>Stephanodiscales</taxon>
        <taxon>Stephanodiscaceae</taxon>
        <taxon>Cyclotella</taxon>
    </lineage>
</organism>
<dbReference type="InterPro" id="IPR010987">
    <property type="entry name" value="Glutathione-S-Trfase_C-like"/>
</dbReference>
<dbReference type="CDD" id="cd03075">
    <property type="entry name" value="GST_N_Mu"/>
    <property type="match status" value="1"/>
</dbReference>
<dbReference type="SUPFAM" id="SSF47616">
    <property type="entry name" value="GST C-terminal domain-like"/>
    <property type="match status" value="1"/>
</dbReference>
<dbReference type="InterPro" id="IPR004046">
    <property type="entry name" value="GST_C"/>
</dbReference>
<dbReference type="InterPro" id="IPR004045">
    <property type="entry name" value="Glutathione_S-Trfase_N"/>
</dbReference>
<dbReference type="InterPro" id="IPR029055">
    <property type="entry name" value="Ntn_hydrolases_N"/>
</dbReference>
<dbReference type="InterPro" id="IPR017932">
    <property type="entry name" value="GATase_2_dom"/>
</dbReference>
<keyword evidence="1" id="KW-0315">Glutamine amidotransferase</keyword>
<dbReference type="InterPro" id="IPR036249">
    <property type="entry name" value="Thioredoxin-like_sf"/>
</dbReference>
<dbReference type="InterPro" id="IPR041698">
    <property type="entry name" value="Methyltransf_25"/>
</dbReference>
<feature type="domain" description="Glutamine amidotransferase type-2" evidence="4">
    <location>
        <begin position="2"/>
        <end position="297"/>
    </location>
</feature>
<dbReference type="PANTHER" id="PTHR42824:SF1">
    <property type="entry name" value="GLUTAMINE AMIDOTRANSFERASE YAFJ-RELATED"/>
    <property type="match status" value="1"/>
</dbReference>
<dbReference type="Proteomes" id="UP001530400">
    <property type="component" value="Unassembled WGS sequence"/>
</dbReference>
<dbReference type="PROSITE" id="PS50404">
    <property type="entry name" value="GST_NTER"/>
    <property type="match status" value="1"/>
</dbReference>
<dbReference type="PROSITE" id="PS50405">
    <property type="entry name" value="GST_CTER"/>
    <property type="match status" value="1"/>
</dbReference>
<dbReference type="SUPFAM" id="SSF52833">
    <property type="entry name" value="Thioredoxin-like"/>
    <property type="match status" value="1"/>
</dbReference>
<dbReference type="Gene3D" id="1.20.1050.10">
    <property type="match status" value="1"/>
</dbReference>
<reference evidence="5 6" key="1">
    <citation type="submission" date="2024-10" db="EMBL/GenBank/DDBJ databases">
        <title>Updated reference genomes for cyclostephanoid diatoms.</title>
        <authorList>
            <person name="Roberts W.R."/>
            <person name="Alverson A.J."/>
        </authorList>
    </citation>
    <scope>NUCLEOTIDE SEQUENCE [LARGE SCALE GENOMIC DNA]</scope>
    <source>
        <strain evidence="5 6">AJA010-31</strain>
    </source>
</reference>
<name>A0ABD3NY22_9STRA</name>
<comment type="caution">
    <text evidence="5">The sequence shown here is derived from an EMBL/GenBank/DDBJ whole genome shotgun (WGS) entry which is preliminary data.</text>
</comment>
<dbReference type="EMBL" id="JALLPJ020000884">
    <property type="protein sequence ID" value="KAL3780598.1"/>
    <property type="molecule type" value="Genomic_DNA"/>
</dbReference>
<dbReference type="Gene3D" id="3.60.20.10">
    <property type="entry name" value="Glutamine Phosphoribosylpyrophosphate, subunit 1, domain 1"/>
    <property type="match status" value="1"/>
</dbReference>
<proteinExistence type="predicted"/>
<sequence length="793" mass="88702">MCQLLGMNCATPTDFNFSFRGFKCRGGDTDVHSHGWGLAIYEGRGVRTFHDPLPCAVSPLAEMVSSYPIKTYNMMAHIRYATQGGVSLENVHPFQREMWGILWTFAHNGEVPMFTFKTPNPNTPREQTIEPCASGLSCCNSSMPMLGRCKEAIYHPVGDTDSEAVFCAMLNALRAEFTTLPTLPVLYEAIQRLCSEIIRGNESETIFNFLLGCGQYTMFAFSWPGSRPGSSVWNGLHYLVRYPPFSKAKLKDIDYAVDFNDTNGEDDRVAIIATKPLTTNENWKEFKRGQLLMFDFGLPYSKPYECAAIEKCGRGLSSRVMPRGVICPHQYQYNIPSLLRKAVCKALGKEESDDEVEKANSIWSERAVDLGCGSGLSGLPFRQHTRHLTGVEVSGEMAEEARERGCYNRIIVGDAECVLQSEHSSDCHSDEVIWYDFVFACDLIPYIGDLKPIFHTVRRSLECKGGTFAFSAEILNDALSTGDEDGYAMQKIARFCHKQSYLMSLIEQFDFSVLNVTEATVLRQHDGKDVLGSIFVLGLEAGINNPSTFAVPNRPGLFLSPPLTFNLSRASTMSTNKPILGYWKIRGLAEPVRYQLAYSKVAFDEEVYEQADGPDFSRAAWMDVKFKQGLDFPNLPYLKHGDFSITESAAIHRYCAKKWCPELLHLDDDEMYAKSEMMWGVVADIKKDITMQCYMGDGSKENLASKAIAKLEPLAKVLGDQKFIAGDSLCVADFAFAELVELVDFISGGNVLVTYPSLKKYRDYIFDLPGVKEYIGGRDHSKPFNNKVATINN</sequence>
<dbReference type="Gene3D" id="3.40.50.150">
    <property type="entry name" value="Vaccinia Virus protein VP39"/>
    <property type="match status" value="1"/>
</dbReference>
<dbReference type="InterPro" id="IPR036282">
    <property type="entry name" value="Glutathione-S-Trfase_C_sf"/>
</dbReference>
<dbReference type="AlphaFoldDB" id="A0ABD3NY22"/>
<feature type="domain" description="GST N-terminal" evidence="2">
    <location>
        <begin position="576"/>
        <end position="663"/>
    </location>
</feature>
<dbReference type="Pfam" id="PF02798">
    <property type="entry name" value="GST_N"/>
    <property type="match status" value="1"/>
</dbReference>
<dbReference type="InterPro" id="IPR029063">
    <property type="entry name" value="SAM-dependent_MTases_sf"/>
</dbReference>
<dbReference type="InterPro" id="IPR026869">
    <property type="entry name" value="EgtC-like"/>
</dbReference>
<dbReference type="Gene3D" id="3.40.30.10">
    <property type="entry name" value="Glutaredoxin"/>
    <property type="match status" value="1"/>
</dbReference>
<gene>
    <name evidence="5" type="ORF">ACHAWO_010257</name>
</gene>
<evidence type="ECO:0000259" key="3">
    <source>
        <dbReference type="PROSITE" id="PS50405"/>
    </source>
</evidence>
<evidence type="ECO:0000259" key="2">
    <source>
        <dbReference type="PROSITE" id="PS50404"/>
    </source>
</evidence>
<dbReference type="Pfam" id="PF13230">
    <property type="entry name" value="GATase_4"/>
    <property type="match status" value="1"/>
</dbReference>
<accession>A0ABD3NY22</accession>
<evidence type="ECO:0000259" key="4">
    <source>
        <dbReference type="PROSITE" id="PS51278"/>
    </source>
</evidence>
<dbReference type="PROSITE" id="PS51278">
    <property type="entry name" value="GATASE_TYPE_2"/>
    <property type="match status" value="1"/>
</dbReference>
<keyword evidence="6" id="KW-1185">Reference proteome</keyword>
<evidence type="ECO:0000313" key="5">
    <source>
        <dbReference type="EMBL" id="KAL3780598.1"/>
    </source>
</evidence>
<evidence type="ECO:0000256" key="1">
    <source>
        <dbReference type="ARBA" id="ARBA00022962"/>
    </source>
</evidence>
<dbReference type="CDD" id="cd02440">
    <property type="entry name" value="AdoMet_MTases"/>
    <property type="match status" value="1"/>
</dbReference>
<dbReference type="CDD" id="cd01908">
    <property type="entry name" value="YafJ"/>
    <property type="match status" value="1"/>
</dbReference>
<feature type="domain" description="GST C-terminal" evidence="3">
    <location>
        <begin position="668"/>
        <end position="784"/>
    </location>
</feature>
<dbReference type="SUPFAM" id="SSF56235">
    <property type="entry name" value="N-terminal nucleophile aminohydrolases (Ntn hydrolases)"/>
    <property type="match status" value="1"/>
</dbReference>
<protein>
    <recommendedName>
        <fullName evidence="7">Glutamine amidotransferase type-2 domain-containing protein</fullName>
    </recommendedName>
</protein>
<dbReference type="PANTHER" id="PTHR42824">
    <property type="entry name" value="GLUTAMINE AMIDOTRANSFERASE"/>
    <property type="match status" value="1"/>
</dbReference>
<dbReference type="Pfam" id="PF13649">
    <property type="entry name" value="Methyltransf_25"/>
    <property type="match status" value="1"/>
</dbReference>
<dbReference type="Pfam" id="PF14497">
    <property type="entry name" value="GST_C_3"/>
    <property type="match status" value="1"/>
</dbReference>
<evidence type="ECO:0000313" key="6">
    <source>
        <dbReference type="Proteomes" id="UP001530400"/>
    </source>
</evidence>